<dbReference type="AlphaFoldDB" id="A0A1F7JHS8"/>
<organism evidence="1 2">
    <name type="scientific">Candidatus Roizmanbacteria bacterium RIFCSPLOWO2_01_FULL_45_11</name>
    <dbReference type="NCBI Taxonomy" id="1802070"/>
    <lineage>
        <taxon>Bacteria</taxon>
        <taxon>Candidatus Roizmaniibacteriota</taxon>
    </lineage>
</organism>
<gene>
    <name evidence="1" type="ORF">A3B56_02755</name>
</gene>
<dbReference type="EMBL" id="MGAU01000021">
    <property type="protein sequence ID" value="OGK55166.1"/>
    <property type="molecule type" value="Genomic_DNA"/>
</dbReference>
<evidence type="ECO:0000313" key="1">
    <source>
        <dbReference type="EMBL" id="OGK55166.1"/>
    </source>
</evidence>
<name>A0A1F7JHS8_9BACT</name>
<dbReference type="Proteomes" id="UP000178486">
    <property type="component" value="Unassembled WGS sequence"/>
</dbReference>
<sequence>MFLFVSPAHASYVMPYPSYMPGHVLYTPRTIVDRIGEWWNFGEIGRAKYHNRLSDRYMVEAKTLFEYGQYKLAVSALKKSDLNFAQSLLYIREVEQRHKDNGELKAHLKEASKKHDEIIISLLSLLPKKAIWEEEYEEPETIEIAFLLRQSQIMRSYADTQ</sequence>
<protein>
    <recommendedName>
        <fullName evidence="3">DUF5667 domain-containing protein</fullName>
    </recommendedName>
</protein>
<proteinExistence type="predicted"/>
<comment type="caution">
    <text evidence="1">The sequence shown here is derived from an EMBL/GenBank/DDBJ whole genome shotgun (WGS) entry which is preliminary data.</text>
</comment>
<evidence type="ECO:0008006" key="3">
    <source>
        <dbReference type="Google" id="ProtNLM"/>
    </source>
</evidence>
<accession>A0A1F7JHS8</accession>
<reference evidence="1 2" key="1">
    <citation type="journal article" date="2016" name="Nat. Commun.">
        <title>Thousands of microbial genomes shed light on interconnected biogeochemical processes in an aquifer system.</title>
        <authorList>
            <person name="Anantharaman K."/>
            <person name="Brown C.T."/>
            <person name="Hug L.A."/>
            <person name="Sharon I."/>
            <person name="Castelle C.J."/>
            <person name="Probst A.J."/>
            <person name="Thomas B.C."/>
            <person name="Singh A."/>
            <person name="Wilkins M.J."/>
            <person name="Karaoz U."/>
            <person name="Brodie E.L."/>
            <person name="Williams K.H."/>
            <person name="Hubbard S.S."/>
            <person name="Banfield J.F."/>
        </authorList>
    </citation>
    <scope>NUCLEOTIDE SEQUENCE [LARGE SCALE GENOMIC DNA]</scope>
</reference>
<evidence type="ECO:0000313" key="2">
    <source>
        <dbReference type="Proteomes" id="UP000178486"/>
    </source>
</evidence>